<dbReference type="AlphaFoldDB" id="A0AA39P335"/>
<evidence type="ECO:0000256" key="6">
    <source>
        <dbReference type="SAM" id="Phobius"/>
    </source>
</evidence>
<keyword evidence="4" id="KW-0274">FAD</keyword>
<evidence type="ECO:0000256" key="4">
    <source>
        <dbReference type="ARBA" id="ARBA00022827"/>
    </source>
</evidence>
<keyword evidence="6" id="KW-0472">Membrane</keyword>
<keyword evidence="6" id="KW-1133">Transmembrane helix</keyword>
<dbReference type="InterPro" id="IPR006094">
    <property type="entry name" value="Oxid_FAD_bind_N"/>
</dbReference>
<dbReference type="EMBL" id="JAUEPR010000019">
    <property type="protein sequence ID" value="KAK0476680.1"/>
    <property type="molecule type" value="Genomic_DNA"/>
</dbReference>
<dbReference type="GO" id="GO:0071949">
    <property type="term" value="F:FAD binding"/>
    <property type="evidence" value="ECO:0007669"/>
    <property type="project" value="InterPro"/>
</dbReference>
<comment type="cofactor">
    <cofactor evidence="1">
        <name>FAD</name>
        <dbReference type="ChEBI" id="CHEBI:57692"/>
    </cofactor>
</comment>
<dbReference type="SUPFAM" id="SSF56176">
    <property type="entry name" value="FAD-binding/transporter-associated domain-like"/>
    <property type="match status" value="1"/>
</dbReference>
<dbReference type="Pfam" id="PF08031">
    <property type="entry name" value="BBE"/>
    <property type="match status" value="1"/>
</dbReference>
<reference evidence="8" key="1">
    <citation type="submission" date="2023-06" db="EMBL/GenBank/DDBJ databases">
        <authorList>
            <consortium name="Lawrence Berkeley National Laboratory"/>
            <person name="Ahrendt S."/>
            <person name="Sahu N."/>
            <person name="Indic B."/>
            <person name="Wong-Bajracharya J."/>
            <person name="Merenyi Z."/>
            <person name="Ke H.-M."/>
            <person name="Monk M."/>
            <person name="Kocsube S."/>
            <person name="Drula E."/>
            <person name="Lipzen A."/>
            <person name="Balint B."/>
            <person name="Henrissat B."/>
            <person name="Andreopoulos B."/>
            <person name="Martin F.M."/>
            <person name="Harder C.B."/>
            <person name="Rigling D."/>
            <person name="Ford K.L."/>
            <person name="Foster G.D."/>
            <person name="Pangilinan J."/>
            <person name="Papanicolaou A."/>
            <person name="Barry K."/>
            <person name="LaButti K."/>
            <person name="Viragh M."/>
            <person name="Koriabine M."/>
            <person name="Yan M."/>
            <person name="Riley R."/>
            <person name="Champramary S."/>
            <person name="Plett K.L."/>
            <person name="Tsai I.J."/>
            <person name="Slot J."/>
            <person name="Sipos G."/>
            <person name="Plett J."/>
            <person name="Nagy L.G."/>
            <person name="Grigoriev I.V."/>
        </authorList>
    </citation>
    <scope>NUCLEOTIDE SEQUENCE</scope>
    <source>
        <strain evidence="8">ICMP 16352</strain>
    </source>
</reference>
<evidence type="ECO:0000256" key="3">
    <source>
        <dbReference type="ARBA" id="ARBA00022630"/>
    </source>
</evidence>
<keyword evidence="6" id="KW-0812">Transmembrane</keyword>
<dbReference type="Pfam" id="PF01565">
    <property type="entry name" value="FAD_binding_4"/>
    <property type="match status" value="1"/>
</dbReference>
<comment type="similarity">
    <text evidence="2">Belongs to the oxygen-dependent FAD-linked oxidoreductase family.</text>
</comment>
<sequence>MLTLEGLQGSALYIRQAVKQIYYHLQSVYKKEHQSSGSLVMAGLVFLQLSVILFLCVSFAGAHHCRVVPGDPSFPSAEKWNSLNTSISGRLVKAVHSAQFCNMHGGCTDAEWTSASFRANIPGAMNQVNWEQDYESIPPSVCLRNSTDCGQGNVPLYAILAEAVKDVQIGIAFSSTHNLRLAVKASGHDYLGRSTARNSLLISTHKFQNITFAENFTVKGHNEGSAVTVGSGVPLNALYQAAKEQGKILVGGTAATVVAAGGYIQGGGHSALSPLLGLAADNVLEFEVVTANSTYLRVNERENADLFWALRGGVVSATFRTFLTFNATISLVSMVANDTAAIGSIIATHANHIFDWDDLYMGQYFYAYLNTTADAYMLSFISYFPRISSDEASAALRPFLDDVEEFGQIVVQQFNETNINDAVTAVDDGVGSNTVIGSRLIPASAYREHPDTFRHVYTQLFDAGTVAENTCTNIYLFLKSDITFFQIVLANGWEDSPSLSNISSIQSAFKDFQLPILEQIAGSSGAAYSNEADSLEEHFNTTFFGLHYPRLENIKSRYDPKDLFIVAAGVGSDKWDKDGLCRVD</sequence>
<dbReference type="InterPro" id="IPR036318">
    <property type="entry name" value="FAD-bd_PCMH-like_sf"/>
</dbReference>
<feature type="domain" description="FAD-binding PCMH-type" evidence="7">
    <location>
        <begin position="151"/>
        <end position="324"/>
    </location>
</feature>
<dbReference type="InterPro" id="IPR012951">
    <property type="entry name" value="BBE"/>
</dbReference>
<gene>
    <name evidence="8" type="ORF">IW261DRAFT_1489568</name>
</gene>
<evidence type="ECO:0000259" key="7">
    <source>
        <dbReference type="PROSITE" id="PS51387"/>
    </source>
</evidence>
<evidence type="ECO:0000313" key="9">
    <source>
        <dbReference type="Proteomes" id="UP001175227"/>
    </source>
</evidence>
<name>A0AA39P335_9AGAR</name>
<proteinExistence type="inferred from homology"/>
<evidence type="ECO:0000313" key="8">
    <source>
        <dbReference type="EMBL" id="KAK0476680.1"/>
    </source>
</evidence>
<dbReference type="PROSITE" id="PS51387">
    <property type="entry name" value="FAD_PCMH"/>
    <property type="match status" value="1"/>
</dbReference>
<accession>A0AA39P335</accession>
<protein>
    <submittedName>
        <fullName evidence="8">FAD-binding domain-containing protein</fullName>
    </submittedName>
</protein>
<keyword evidence="9" id="KW-1185">Reference proteome</keyword>
<evidence type="ECO:0000256" key="1">
    <source>
        <dbReference type="ARBA" id="ARBA00001974"/>
    </source>
</evidence>
<keyword evidence="3" id="KW-0285">Flavoprotein</keyword>
<keyword evidence="5" id="KW-0560">Oxidoreductase</keyword>
<feature type="transmembrane region" description="Helical" evidence="6">
    <location>
        <begin position="39"/>
        <end position="62"/>
    </location>
</feature>
<organism evidence="8 9">
    <name type="scientific">Armillaria novae-zelandiae</name>
    <dbReference type="NCBI Taxonomy" id="153914"/>
    <lineage>
        <taxon>Eukaryota</taxon>
        <taxon>Fungi</taxon>
        <taxon>Dikarya</taxon>
        <taxon>Basidiomycota</taxon>
        <taxon>Agaricomycotina</taxon>
        <taxon>Agaricomycetes</taxon>
        <taxon>Agaricomycetidae</taxon>
        <taxon>Agaricales</taxon>
        <taxon>Marasmiineae</taxon>
        <taxon>Physalacriaceae</taxon>
        <taxon>Armillaria</taxon>
    </lineage>
</organism>
<dbReference type="PROSITE" id="PS00862">
    <property type="entry name" value="OX2_COVAL_FAD"/>
    <property type="match status" value="1"/>
</dbReference>
<dbReference type="InterPro" id="IPR016166">
    <property type="entry name" value="FAD-bd_PCMH"/>
</dbReference>
<dbReference type="InterPro" id="IPR016169">
    <property type="entry name" value="FAD-bd_PCMH_sub2"/>
</dbReference>
<dbReference type="Gene3D" id="3.30.465.10">
    <property type="match status" value="1"/>
</dbReference>
<comment type="caution">
    <text evidence="8">The sequence shown here is derived from an EMBL/GenBank/DDBJ whole genome shotgun (WGS) entry which is preliminary data.</text>
</comment>
<dbReference type="PANTHER" id="PTHR42973:SF39">
    <property type="entry name" value="FAD-BINDING PCMH-TYPE DOMAIN-CONTAINING PROTEIN"/>
    <property type="match status" value="1"/>
</dbReference>
<dbReference type="InterPro" id="IPR050416">
    <property type="entry name" value="FAD-linked_Oxidoreductase"/>
</dbReference>
<dbReference type="GO" id="GO:0016491">
    <property type="term" value="F:oxidoreductase activity"/>
    <property type="evidence" value="ECO:0007669"/>
    <property type="project" value="UniProtKB-KW"/>
</dbReference>
<evidence type="ECO:0000256" key="5">
    <source>
        <dbReference type="ARBA" id="ARBA00023002"/>
    </source>
</evidence>
<dbReference type="Proteomes" id="UP001175227">
    <property type="component" value="Unassembled WGS sequence"/>
</dbReference>
<evidence type="ECO:0000256" key="2">
    <source>
        <dbReference type="ARBA" id="ARBA00005466"/>
    </source>
</evidence>
<dbReference type="PANTHER" id="PTHR42973">
    <property type="entry name" value="BINDING OXIDOREDUCTASE, PUTATIVE (AFU_ORTHOLOGUE AFUA_1G17690)-RELATED"/>
    <property type="match status" value="1"/>
</dbReference>
<dbReference type="InterPro" id="IPR006093">
    <property type="entry name" value="Oxy_OxRdtase_FAD_BS"/>
</dbReference>